<reference evidence="3" key="1">
    <citation type="journal article" date="2019" name="Int. J. Syst. Evol. Microbiol.">
        <title>The Global Catalogue of Microorganisms (GCM) 10K type strain sequencing project: providing services to taxonomists for standard genome sequencing and annotation.</title>
        <authorList>
            <consortium name="The Broad Institute Genomics Platform"/>
            <consortium name="The Broad Institute Genome Sequencing Center for Infectious Disease"/>
            <person name="Wu L."/>
            <person name="Ma J."/>
        </authorList>
    </citation>
    <scope>NUCLEOTIDE SEQUENCE [LARGE SCALE GENOMIC DNA]</scope>
    <source>
        <strain evidence="3">CECT 8531</strain>
    </source>
</reference>
<organism evidence="2 3">
    <name type="scientific">Sphingorhabdus arenilitoris</name>
    <dbReference type="NCBI Taxonomy" id="1490041"/>
    <lineage>
        <taxon>Bacteria</taxon>
        <taxon>Pseudomonadati</taxon>
        <taxon>Pseudomonadota</taxon>
        <taxon>Alphaproteobacteria</taxon>
        <taxon>Sphingomonadales</taxon>
        <taxon>Sphingomonadaceae</taxon>
        <taxon>Sphingorhabdus</taxon>
    </lineage>
</organism>
<accession>A0ABV8RDI9</accession>
<evidence type="ECO:0000313" key="3">
    <source>
        <dbReference type="Proteomes" id="UP001595887"/>
    </source>
</evidence>
<sequence length="125" mass="13775">MARARSAGPMRGRSGRLGKGFAKRMSDNVAIALVVYTLMLIFIVTPSIETEGVSIFPYFLLVILVGGAIPVLRRFEHRWALLDDSELSDSGLKHRFAMDRTKLWILAIGVPFLLSIACAGLKTIL</sequence>
<keyword evidence="1" id="KW-0812">Transmembrane</keyword>
<feature type="transmembrane region" description="Helical" evidence="1">
    <location>
        <begin position="54"/>
        <end position="72"/>
    </location>
</feature>
<dbReference type="Proteomes" id="UP001595887">
    <property type="component" value="Unassembled WGS sequence"/>
</dbReference>
<dbReference type="EMBL" id="JBHSDH010000011">
    <property type="protein sequence ID" value="MFC4291396.1"/>
    <property type="molecule type" value="Genomic_DNA"/>
</dbReference>
<evidence type="ECO:0000256" key="1">
    <source>
        <dbReference type="SAM" id="Phobius"/>
    </source>
</evidence>
<keyword evidence="3" id="KW-1185">Reference proteome</keyword>
<comment type="caution">
    <text evidence="2">The sequence shown here is derived from an EMBL/GenBank/DDBJ whole genome shotgun (WGS) entry which is preliminary data.</text>
</comment>
<feature type="transmembrane region" description="Helical" evidence="1">
    <location>
        <begin position="103"/>
        <end position="124"/>
    </location>
</feature>
<dbReference type="RefSeq" id="WP_381421201.1">
    <property type="nucleotide sequence ID" value="NZ_JBHSDH010000011.1"/>
</dbReference>
<evidence type="ECO:0000313" key="2">
    <source>
        <dbReference type="EMBL" id="MFC4291396.1"/>
    </source>
</evidence>
<protein>
    <submittedName>
        <fullName evidence="2">Uncharacterized protein</fullName>
    </submittedName>
</protein>
<feature type="transmembrane region" description="Helical" evidence="1">
    <location>
        <begin position="29"/>
        <end position="48"/>
    </location>
</feature>
<proteinExistence type="predicted"/>
<gene>
    <name evidence="2" type="ORF">ACFOWX_03100</name>
</gene>
<name>A0ABV8RDI9_9SPHN</name>
<keyword evidence="1" id="KW-1133">Transmembrane helix</keyword>
<keyword evidence="1" id="KW-0472">Membrane</keyword>